<gene>
    <name evidence="1" type="ORF">APLA_LOCUS5897</name>
</gene>
<reference evidence="1 2" key="1">
    <citation type="submission" date="2020-04" db="EMBL/GenBank/DDBJ databases">
        <authorList>
            <person name="Wallbank WR R."/>
            <person name="Pardo Diaz C."/>
            <person name="Kozak K."/>
            <person name="Martin S."/>
            <person name="Jiggins C."/>
            <person name="Moest M."/>
            <person name="Warren A I."/>
            <person name="Byers J.R.P. K."/>
            <person name="Montejo-Kovacevich G."/>
            <person name="Yen C E."/>
        </authorList>
    </citation>
    <scope>NUCLEOTIDE SEQUENCE [LARGE SCALE GENOMIC DNA]</scope>
</reference>
<evidence type="ECO:0000313" key="2">
    <source>
        <dbReference type="Proteomes" id="UP000494256"/>
    </source>
</evidence>
<proteinExistence type="predicted"/>
<evidence type="ECO:0000313" key="1">
    <source>
        <dbReference type="EMBL" id="CAB3232865.1"/>
    </source>
</evidence>
<protein>
    <submittedName>
        <fullName evidence="1">Uncharacterized protein</fullName>
    </submittedName>
</protein>
<dbReference type="Proteomes" id="UP000494256">
    <property type="component" value="Unassembled WGS sequence"/>
</dbReference>
<dbReference type="AlphaFoldDB" id="A0A8S0ZIT5"/>
<dbReference type="EMBL" id="CADEBD010000291">
    <property type="protein sequence ID" value="CAB3232865.1"/>
    <property type="molecule type" value="Genomic_DNA"/>
</dbReference>
<comment type="caution">
    <text evidence="1">The sequence shown here is derived from an EMBL/GenBank/DDBJ whole genome shotgun (WGS) entry which is preliminary data.</text>
</comment>
<accession>A0A8S0ZIT5</accession>
<organism evidence="1 2">
    <name type="scientific">Arctia plantaginis</name>
    <name type="common">Wood tiger moth</name>
    <name type="synonym">Phalaena plantaginis</name>
    <dbReference type="NCBI Taxonomy" id="874455"/>
    <lineage>
        <taxon>Eukaryota</taxon>
        <taxon>Metazoa</taxon>
        <taxon>Ecdysozoa</taxon>
        <taxon>Arthropoda</taxon>
        <taxon>Hexapoda</taxon>
        <taxon>Insecta</taxon>
        <taxon>Pterygota</taxon>
        <taxon>Neoptera</taxon>
        <taxon>Endopterygota</taxon>
        <taxon>Lepidoptera</taxon>
        <taxon>Glossata</taxon>
        <taxon>Ditrysia</taxon>
        <taxon>Noctuoidea</taxon>
        <taxon>Erebidae</taxon>
        <taxon>Arctiinae</taxon>
        <taxon>Arctia</taxon>
    </lineage>
</organism>
<sequence>MWALQIVLTAPYPLVEIDEMFVTTGPEGAGASRLTAMRRNECAVTIENRRRKLLLVSSACEASIHMAGIVAALDRILRTPTPLKVVTDQWLATRMTATNVDWAVIDEIGAWLMMRFIPQPEVYHDVARESETHWLPPAYRDITYATHTLPVCITTADESEFYYHDHATTFNDNVFVDRATANRVPALRVGAWTNEAELITGLEIATYAHVRGEH</sequence>
<dbReference type="OrthoDB" id="10055605at2759"/>
<name>A0A8S0ZIT5_ARCPL</name>